<dbReference type="Gene3D" id="2.30.40.10">
    <property type="entry name" value="Urease, subunit C, domain 1"/>
    <property type="match status" value="1"/>
</dbReference>
<dbReference type="Gene3D" id="3.20.20.140">
    <property type="entry name" value="Metal-dependent hydrolases"/>
    <property type="match status" value="1"/>
</dbReference>
<evidence type="ECO:0000256" key="1">
    <source>
        <dbReference type="SAM" id="SignalP"/>
    </source>
</evidence>
<dbReference type="RefSeq" id="WP_305928917.1">
    <property type="nucleotide sequence ID" value="NZ_JAVAIL010000001.1"/>
</dbReference>
<sequence length="426" mass="44247">MRCTYPLALAAALPIALAAAPALADTTVVHAGNVIADADSQPTGPATITVTDGRIVSIESGWNPAPAGAETVRLEGMTVVPGLIDLHVHLTGDPGGDFWKDAVEPEEWGVVVGAKNAAKTLRAGFTTVREAGSAQHSGFSLRRGTEEGMIEGPRIVAAGPALAIVGGHGDVSGFRPEVNAVLTSGYTCTGAVECAEKVRRASQNGADVIKITATGGVLSQQGRGLEAHFSDAEMKSIADTAHSLGLQVMAHAHGARGIEAAARAGIDSIEHATYLDEAAAQAMKANGTVLVPTLMAFQGVTERLGQGIYTPVVEDKIRAVAETAKVFMGRAYRWGVPIAFGTDAGVFDHGRNAEEFALMVAQGMPHREAFASATTVAAQVLQMEDEIGRLAPGYSADMIAIAGNPLEDVTVLEDVEWVMVRGRIAE</sequence>
<dbReference type="SUPFAM" id="SSF51556">
    <property type="entry name" value="Metallo-dependent hydrolases"/>
    <property type="match status" value="1"/>
</dbReference>
<name>A0ABT9H653_9SPHN</name>
<feature type="chain" id="PRO_5046431307" evidence="1">
    <location>
        <begin position="25"/>
        <end position="426"/>
    </location>
</feature>
<organism evidence="3 4">
    <name type="scientific">Qipengyuania benthica</name>
    <dbReference type="NCBI Taxonomy" id="3067651"/>
    <lineage>
        <taxon>Bacteria</taxon>
        <taxon>Pseudomonadati</taxon>
        <taxon>Pseudomonadota</taxon>
        <taxon>Alphaproteobacteria</taxon>
        <taxon>Sphingomonadales</taxon>
        <taxon>Erythrobacteraceae</taxon>
        <taxon>Qipengyuania</taxon>
    </lineage>
</organism>
<dbReference type="PANTHER" id="PTHR43135:SF3">
    <property type="entry name" value="ALPHA-D-RIBOSE 1-METHYLPHOSPHONATE 5-TRIPHOSPHATE DIPHOSPHATASE"/>
    <property type="match status" value="1"/>
</dbReference>
<evidence type="ECO:0000313" key="4">
    <source>
        <dbReference type="Proteomes" id="UP001235664"/>
    </source>
</evidence>
<dbReference type="InterPro" id="IPR051781">
    <property type="entry name" value="Metallo-dep_Hydrolase"/>
</dbReference>
<dbReference type="Proteomes" id="UP001235664">
    <property type="component" value="Unassembled WGS sequence"/>
</dbReference>
<comment type="caution">
    <text evidence="3">The sequence shown here is derived from an EMBL/GenBank/DDBJ whole genome shotgun (WGS) entry which is preliminary data.</text>
</comment>
<proteinExistence type="predicted"/>
<feature type="domain" description="Amidohydrolase-related" evidence="2">
    <location>
        <begin position="78"/>
        <end position="424"/>
    </location>
</feature>
<dbReference type="CDD" id="cd01299">
    <property type="entry name" value="Met_dep_hydrolase_A"/>
    <property type="match status" value="1"/>
</dbReference>
<feature type="signal peptide" evidence="1">
    <location>
        <begin position="1"/>
        <end position="24"/>
    </location>
</feature>
<dbReference type="InterPro" id="IPR011059">
    <property type="entry name" value="Metal-dep_hydrolase_composite"/>
</dbReference>
<gene>
    <name evidence="3" type="ORF">Q9K01_04085</name>
</gene>
<evidence type="ECO:0000259" key="2">
    <source>
        <dbReference type="Pfam" id="PF01979"/>
    </source>
</evidence>
<dbReference type="SUPFAM" id="SSF51338">
    <property type="entry name" value="Composite domain of metallo-dependent hydrolases"/>
    <property type="match status" value="1"/>
</dbReference>
<dbReference type="EMBL" id="JAVAIL010000001">
    <property type="protein sequence ID" value="MDP4538800.1"/>
    <property type="molecule type" value="Genomic_DNA"/>
</dbReference>
<evidence type="ECO:0000313" key="3">
    <source>
        <dbReference type="EMBL" id="MDP4538800.1"/>
    </source>
</evidence>
<dbReference type="InterPro" id="IPR032466">
    <property type="entry name" value="Metal_Hydrolase"/>
</dbReference>
<protein>
    <submittedName>
        <fullName evidence="3">Amidohydrolase family protein</fullName>
    </submittedName>
</protein>
<reference evidence="3 4" key="1">
    <citation type="submission" date="2023-08" db="EMBL/GenBank/DDBJ databases">
        <title>genomic of DY56.</title>
        <authorList>
            <person name="Wang Y."/>
        </authorList>
    </citation>
    <scope>NUCLEOTIDE SEQUENCE [LARGE SCALE GENOMIC DNA]</scope>
    <source>
        <strain evidence="3 4">DY56-A-20</strain>
    </source>
</reference>
<accession>A0ABT9H653</accession>
<dbReference type="InterPro" id="IPR057744">
    <property type="entry name" value="OTAase-like"/>
</dbReference>
<dbReference type="InterPro" id="IPR006680">
    <property type="entry name" value="Amidohydro-rel"/>
</dbReference>
<dbReference type="Pfam" id="PF01979">
    <property type="entry name" value="Amidohydro_1"/>
    <property type="match status" value="1"/>
</dbReference>
<dbReference type="PANTHER" id="PTHR43135">
    <property type="entry name" value="ALPHA-D-RIBOSE 1-METHYLPHOSPHONATE 5-TRIPHOSPHATE DIPHOSPHATASE"/>
    <property type="match status" value="1"/>
</dbReference>
<keyword evidence="4" id="KW-1185">Reference proteome</keyword>
<keyword evidence="1" id="KW-0732">Signal</keyword>